<dbReference type="KEGG" id="sgm:GCM10017557_61330"/>
<gene>
    <name evidence="1" type="ORF">GCM10017557_61330</name>
</gene>
<keyword evidence="2" id="KW-1185">Reference proteome</keyword>
<organism evidence="1 2">
    <name type="scientific">Streptomyces aurantiacus</name>
    <dbReference type="NCBI Taxonomy" id="47760"/>
    <lineage>
        <taxon>Bacteria</taxon>
        <taxon>Bacillati</taxon>
        <taxon>Actinomycetota</taxon>
        <taxon>Actinomycetes</taxon>
        <taxon>Kitasatosporales</taxon>
        <taxon>Streptomycetaceae</taxon>
        <taxon>Streptomyces</taxon>
        <taxon>Streptomyces aurantiacus group</taxon>
    </lineage>
</organism>
<dbReference type="AlphaFoldDB" id="A0A7G1PBB2"/>
<sequence>MWDMPISLHASNMSFSRAAPSSSEYWVWTCRCVNGGFVTASASKKNWRRQSPYGLRTVWGTATKSMPEH</sequence>
<name>A0A7G1PBB2_9ACTN</name>
<protein>
    <submittedName>
        <fullName evidence="1">Uncharacterized protein</fullName>
    </submittedName>
</protein>
<dbReference type="EMBL" id="AP023440">
    <property type="protein sequence ID" value="BCL31274.1"/>
    <property type="molecule type" value="Genomic_DNA"/>
</dbReference>
<evidence type="ECO:0000313" key="1">
    <source>
        <dbReference type="EMBL" id="BCL31274.1"/>
    </source>
</evidence>
<proteinExistence type="predicted"/>
<reference evidence="1 2" key="1">
    <citation type="journal article" date="2014" name="Int. J. Syst. Evol. Microbiol.">
        <title>Complete genome sequence of Corynebacterium casei LMG S-19264T (=DSM 44701T), isolated from a smear-ripened cheese.</title>
        <authorList>
            <consortium name="US DOE Joint Genome Institute (JGI-PGF)"/>
            <person name="Walter F."/>
            <person name="Albersmeier A."/>
            <person name="Kalinowski J."/>
            <person name="Ruckert C."/>
        </authorList>
    </citation>
    <scope>NUCLEOTIDE SEQUENCE [LARGE SCALE GENOMIC DNA]</scope>
    <source>
        <strain evidence="1 2">JCM 4677</strain>
    </source>
</reference>
<dbReference type="Proteomes" id="UP000516444">
    <property type="component" value="Chromosome"/>
</dbReference>
<evidence type="ECO:0000313" key="2">
    <source>
        <dbReference type="Proteomes" id="UP000516444"/>
    </source>
</evidence>
<accession>A0A7G1PBB2</accession>